<accession>A0A6J8CIA3</accession>
<dbReference type="GO" id="GO:0005524">
    <property type="term" value="F:ATP binding"/>
    <property type="evidence" value="ECO:0007669"/>
    <property type="project" value="InterPro"/>
</dbReference>
<dbReference type="EC" id="2.7.11.1" evidence="3"/>
<dbReference type="SUPFAM" id="SSF56112">
    <property type="entry name" value="Protein kinase-like (PK-like)"/>
    <property type="match status" value="1"/>
</dbReference>
<dbReference type="PANTHER" id="PTHR44329:SF253">
    <property type="entry name" value="KINASE SUPPRESSOR OF RAS 2"/>
    <property type="match status" value="1"/>
</dbReference>
<evidence type="ECO:0000256" key="1">
    <source>
        <dbReference type="SAM" id="MobiDB-lite"/>
    </source>
</evidence>
<dbReference type="InterPro" id="IPR001245">
    <property type="entry name" value="Ser-Thr/Tyr_kinase_cat_dom"/>
</dbReference>
<proteinExistence type="predicted"/>
<evidence type="ECO:0000259" key="2">
    <source>
        <dbReference type="PROSITE" id="PS50011"/>
    </source>
</evidence>
<keyword evidence="4" id="KW-1185">Reference proteome</keyword>
<keyword evidence="3" id="KW-0808">Transferase</keyword>
<dbReference type="InterPro" id="IPR000719">
    <property type="entry name" value="Prot_kinase_dom"/>
</dbReference>
<dbReference type="Pfam" id="PF07714">
    <property type="entry name" value="PK_Tyr_Ser-Thr"/>
    <property type="match status" value="1"/>
</dbReference>
<feature type="region of interest" description="Disordered" evidence="1">
    <location>
        <begin position="207"/>
        <end position="227"/>
    </location>
</feature>
<dbReference type="PANTHER" id="PTHR44329">
    <property type="entry name" value="SERINE/THREONINE-PROTEIN KINASE TNNI3K-RELATED"/>
    <property type="match status" value="1"/>
</dbReference>
<dbReference type="InterPro" id="IPR051681">
    <property type="entry name" value="Ser/Thr_Kinases-Pseudokinases"/>
</dbReference>
<dbReference type="OrthoDB" id="774951at2759"/>
<dbReference type="GO" id="GO:0004674">
    <property type="term" value="F:protein serine/threonine kinase activity"/>
    <property type="evidence" value="ECO:0007669"/>
    <property type="project" value="UniProtKB-EC"/>
</dbReference>
<sequence>MASSVTNLVHPSCTQRCSLKRRRSHRSSKYTSNEAMKGEEHWTKVLQTKEQTAFYKNRCACKKSPNLNSLVRPRSEGAENVFPSVFRRFYLWINSRVKSHSTHDHDKVFIPELQTRSESDSGCETDILSNTHPVLIRTQKLQLDLISINDADDPNYVYIRNNKSADASPSLHPFPSTHNSFSNVNEMLTDDNKKNFLTLSVGESGSRQNLTVTRSAPSQSQRTSRVAEPVCKIKPYHTWPLSRKILEQKEEEKSTVFDNLENRSMYRNPSAEDLTNLKEFSIPYEDLEFTTCFRTGRDRVIYRGKWHGDVNIHYYGSYTALDFWHLVTKMQRVRHENVALFMGSCTDFNKYSIIESIQDGVSLYEHIHIQKEVSSMQSKIQLLRQISHGMGYLHAKGIVVKNLNTRNIFLCPKARVSVMDYGIVEPQHDREGLACVPRGYLTYIAPEILRTLMVDPPILYMKAECTKESDVFAFGTIVYELVTWRYPFFGQLPESIIWRICTNQYQEIDKIKSAKAMKRLMELCWSFDPGDRPSFANISRDLNRTISLHKRHSISEPDILSRVGSISCC</sequence>
<feature type="domain" description="Protein kinase" evidence="2">
    <location>
        <begin position="287"/>
        <end position="546"/>
    </location>
</feature>
<dbReference type="Gene3D" id="3.30.200.20">
    <property type="entry name" value="Phosphorylase Kinase, domain 1"/>
    <property type="match status" value="1"/>
</dbReference>
<evidence type="ECO:0000313" key="3">
    <source>
        <dbReference type="EMBL" id="CAC5394630.1"/>
    </source>
</evidence>
<dbReference type="EMBL" id="CACVKT020005342">
    <property type="protein sequence ID" value="CAC5394630.1"/>
    <property type="molecule type" value="Genomic_DNA"/>
</dbReference>
<evidence type="ECO:0000313" key="4">
    <source>
        <dbReference type="Proteomes" id="UP000507470"/>
    </source>
</evidence>
<dbReference type="PROSITE" id="PS50011">
    <property type="entry name" value="PROTEIN_KINASE_DOM"/>
    <property type="match status" value="1"/>
</dbReference>
<protein>
    <submittedName>
        <fullName evidence="3">KSR2</fullName>
        <ecNumber evidence="3">2.7.11.1</ecNumber>
    </submittedName>
</protein>
<dbReference type="Gene3D" id="1.10.510.10">
    <property type="entry name" value="Transferase(Phosphotransferase) domain 1"/>
    <property type="match status" value="1"/>
</dbReference>
<dbReference type="InterPro" id="IPR011009">
    <property type="entry name" value="Kinase-like_dom_sf"/>
</dbReference>
<gene>
    <name evidence="3" type="ORF">MCOR_29362</name>
</gene>
<organism evidence="3 4">
    <name type="scientific">Mytilus coruscus</name>
    <name type="common">Sea mussel</name>
    <dbReference type="NCBI Taxonomy" id="42192"/>
    <lineage>
        <taxon>Eukaryota</taxon>
        <taxon>Metazoa</taxon>
        <taxon>Spiralia</taxon>
        <taxon>Lophotrochozoa</taxon>
        <taxon>Mollusca</taxon>
        <taxon>Bivalvia</taxon>
        <taxon>Autobranchia</taxon>
        <taxon>Pteriomorphia</taxon>
        <taxon>Mytilida</taxon>
        <taxon>Mytiloidea</taxon>
        <taxon>Mytilidae</taxon>
        <taxon>Mytilinae</taxon>
        <taxon>Mytilus</taxon>
    </lineage>
</organism>
<reference evidence="3 4" key="1">
    <citation type="submission" date="2020-06" db="EMBL/GenBank/DDBJ databases">
        <authorList>
            <person name="Li R."/>
            <person name="Bekaert M."/>
        </authorList>
    </citation>
    <scope>NUCLEOTIDE SEQUENCE [LARGE SCALE GENOMIC DNA]</scope>
    <source>
        <strain evidence="4">wild</strain>
    </source>
</reference>
<dbReference type="AlphaFoldDB" id="A0A6J8CIA3"/>
<name>A0A6J8CIA3_MYTCO</name>
<dbReference type="Proteomes" id="UP000507470">
    <property type="component" value="Unassembled WGS sequence"/>
</dbReference>
<feature type="compositionally biased region" description="Polar residues" evidence="1">
    <location>
        <begin position="207"/>
        <end position="224"/>
    </location>
</feature>